<protein>
    <recommendedName>
        <fullName evidence="13">ATP synthase subunit a</fullName>
    </recommendedName>
</protein>
<accession>A0A7L7S019</accession>
<evidence type="ECO:0000256" key="12">
    <source>
        <dbReference type="ARBA" id="ARBA00023310"/>
    </source>
</evidence>
<keyword evidence="9 14" id="KW-1133">Transmembrane helix</keyword>
<geneLocation type="mitochondrion" evidence="15"/>
<name>A0A7L7S019_9HYME</name>
<evidence type="ECO:0000256" key="2">
    <source>
        <dbReference type="ARBA" id="ARBA00004141"/>
    </source>
</evidence>
<dbReference type="InterPro" id="IPR000568">
    <property type="entry name" value="ATP_synth_F0_asu"/>
</dbReference>
<sequence length="217" mass="25354">MLLSLFSSFDPTSYFNMKLNWLSTFIMFIIMPQMLWLSNSKLSYMYYNSMFLLYKEMNIIMKNKNNMIIFMCLFMTISMNNLMGLIPYIFTSSSHLMFSMTFSMTLWISFMLYGWTNKTNHMFTHLVPKSTPSLLMPFMVLIESISNIIRPYTLSIRLSANMIAGHILLTLIGNTEKNSSYVIMLILIQNLLMILELSVTFIQAYVFSILSILYASE</sequence>
<dbReference type="InterPro" id="IPR023011">
    <property type="entry name" value="ATP_synth_F0_asu_AS"/>
</dbReference>
<organism evidence="15">
    <name type="scientific">Ammophila sabulosa</name>
    <dbReference type="NCBI Taxonomy" id="1088610"/>
    <lineage>
        <taxon>Eukaryota</taxon>
        <taxon>Metazoa</taxon>
        <taxon>Ecdysozoa</taxon>
        <taxon>Arthropoda</taxon>
        <taxon>Hexapoda</taxon>
        <taxon>Insecta</taxon>
        <taxon>Pterygota</taxon>
        <taxon>Neoptera</taxon>
        <taxon>Endopterygota</taxon>
        <taxon>Hymenoptera</taxon>
        <taxon>Apocrita</taxon>
        <taxon>Aculeata</taxon>
        <taxon>Apoidea</taxon>
        <taxon>Sphecidae</taxon>
        <taxon>Ammophilinae</taxon>
        <taxon>Ammophila</taxon>
    </lineage>
</organism>
<feature type="transmembrane region" description="Helical" evidence="14">
    <location>
        <begin position="68"/>
        <end position="90"/>
    </location>
</feature>
<dbReference type="InterPro" id="IPR045083">
    <property type="entry name" value="ATP_synth_F0_asu_bact/mt"/>
</dbReference>
<keyword evidence="6" id="KW-0138">CF(0)</keyword>
<dbReference type="InterPro" id="IPR035908">
    <property type="entry name" value="F0_ATP_A_sf"/>
</dbReference>
<feature type="transmembrane region" description="Helical" evidence="14">
    <location>
        <begin position="182"/>
        <end position="215"/>
    </location>
</feature>
<evidence type="ECO:0000256" key="13">
    <source>
        <dbReference type="RuleBase" id="RU004450"/>
    </source>
</evidence>
<evidence type="ECO:0000256" key="5">
    <source>
        <dbReference type="ARBA" id="ARBA00022448"/>
    </source>
</evidence>
<reference evidence="15" key="1">
    <citation type="submission" date="2020-08" db="EMBL/GenBank/DDBJ databases">
        <title>DNAmark Project.</title>
        <authorList>
            <person name="Leerhoei F."/>
        </authorList>
    </citation>
    <scope>NUCLEOTIDE SEQUENCE</scope>
    <source>
        <strain evidence="15">DM728</strain>
    </source>
</reference>
<keyword evidence="5" id="KW-0813">Transport</keyword>
<gene>
    <name evidence="15" type="primary">ATP6</name>
</gene>
<dbReference type="PANTHER" id="PTHR11410:SF0">
    <property type="entry name" value="ATP SYNTHASE SUBUNIT A"/>
    <property type="match status" value="1"/>
</dbReference>
<dbReference type="GO" id="GO:0045259">
    <property type="term" value="C:proton-transporting ATP synthase complex"/>
    <property type="evidence" value="ECO:0007669"/>
    <property type="project" value="UniProtKB-KW"/>
</dbReference>
<dbReference type="CDD" id="cd00310">
    <property type="entry name" value="ATP-synt_Fo_a_6"/>
    <property type="match status" value="1"/>
</dbReference>
<evidence type="ECO:0000256" key="7">
    <source>
        <dbReference type="ARBA" id="ARBA00022692"/>
    </source>
</evidence>
<dbReference type="EMBL" id="MT862437">
    <property type="protein sequence ID" value="QNV12178.1"/>
    <property type="molecule type" value="Genomic_DNA"/>
</dbReference>
<feature type="transmembrane region" description="Helical" evidence="14">
    <location>
        <begin position="96"/>
        <end position="113"/>
    </location>
</feature>
<evidence type="ECO:0000313" key="15">
    <source>
        <dbReference type="EMBL" id="QNV12178.1"/>
    </source>
</evidence>
<keyword evidence="10" id="KW-0406">Ion transport</keyword>
<keyword evidence="12" id="KW-0066">ATP synthesis</keyword>
<dbReference type="PANTHER" id="PTHR11410">
    <property type="entry name" value="ATP SYNTHASE SUBUNIT A"/>
    <property type="match status" value="1"/>
</dbReference>
<comment type="subunit">
    <text evidence="4">F-type ATPases have 2 components, CF(1) - the catalytic core - and CF(0) - the membrane proton channel. CF(1) has five subunits: alpha(3), beta(3), gamma(1), delta(1), epsilon(1). CF(0) has three main subunits: a, b and c.</text>
</comment>
<dbReference type="SUPFAM" id="SSF81336">
    <property type="entry name" value="F1F0 ATP synthase subunit A"/>
    <property type="match status" value="1"/>
</dbReference>
<evidence type="ECO:0000256" key="1">
    <source>
        <dbReference type="ARBA" id="ARBA00002070"/>
    </source>
</evidence>
<keyword evidence="8" id="KW-0375">Hydrogen ion transport</keyword>
<dbReference type="AlphaFoldDB" id="A0A7L7S019"/>
<comment type="similarity">
    <text evidence="3">Belongs to the ATPase A chain family.</text>
</comment>
<evidence type="ECO:0000256" key="11">
    <source>
        <dbReference type="ARBA" id="ARBA00023136"/>
    </source>
</evidence>
<dbReference type="NCBIfam" id="TIGR01131">
    <property type="entry name" value="ATP_synt_6_or_A"/>
    <property type="match status" value="1"/>
</dbReference>
<proteinExistence type="inferred from homology"/>
<evidence type="ECO:0000256" key="14">
    <source>
        <dbReference type="SAM" id="Phobius"/>
    </source>
</evidence>
<dbReference type="GO" id="GO:0005743">
    <property type="term" value="C:mitochondrial inner membrane"/>
    <property type="evidence" value="ECO:0007669"/>
    <property type="project" value="UniProtKB-SubCell"/>
</dbReference>
<evidence type="ECO:0000256" key="6">
    <source>
        <dbReference type="ARBA" id="ARBA00022547"/>
    </source>
</evidence>
<comment type="subcellular location">
    <subcellularLocation>
        <location evidence="2">Membrane</location>
        <topology evidence="2">Multi-pass membrane protein</topology>
    </subcellularLocation>
    <subcellularLocation>
        <location evidence="13">Mitochondrion inner membrane</location>
        <topology evidence="13">Multi-pass membrane protein</topology>
    </subcellularLocation>
</comment>
<keyword evidence="15" id="KW-0496">Mitochondrion</keyword>
<dbReference type="Pfam" id="PF00119">
    <property type="entry name" value="ATP-synt_A"/>
    <property type="match status" value="1"/>
</dbReference>
<dbReference type="GO" id="GO:0046933">
    <property type="term" value="F:proton-transporting ATP synthase activity, rotational mechanism"/>
    <property type="evidence" value="ECO:0007669"/>
    <property type="project" value="TreeGrafter"/>
</dbReference>
<evidence type="ECO:0000256" key="8">
    <source>
        <dbReference type="ARBA" id="ARBA00022781"/>
    </source>
</evidence>
<dbReference type="PRINTS" id="PR00123">
    <property type="entry name" value="ATPASEA"/>
</dbReference>
<comment type="function">
    <text evidence="1">Mitochondrial membrane ATP synthase (F(1)F(0) ATP synthase or Complex V) produces ATP from ADP in the presence of a proton gradient across the membrane which is generated by electron transport complexes of the respiratory chain. F-type ATPases consist of two structural domains, F(1) - containing the extramembraneous catalytic core and F(0) - containing the membrane proton channel, linked together by a central stalk and a peripheral stalk. During catalysis, ATP synthesis in the catalytic domain of F(1) is coupled via a rotary mechanism of the central stalk subunits to proton translocation. Key component of the proton channel; it may play a direct role in the translocation of protons across the membrane.</text>
</comment>
<dbReference type="PROSITE" id="PS00449">
    <property type="entry name" value="ATPASE_A"/>
    <property type="match status" value="1"/>
</dbReference>
<evidence type="ECO:0000256" key="9">
    <source>
        <dbReference type="ARBA" id="ARBA00022989"/>
    </source>
</evidence>
<dbReference type="Gene3D" id="1.20.120.220">
    <property type="entry name" value="ATP synthase, F0 complex, subunit A"/>
    <property type="match status" value="1"/>
</dbReference>
<keyword evidence="7 14" id="KW-0812">Transmembrane</keyword>
<evidence type="ECO:0000256" key="10">
    <source>
        <dbReference type="ARBA" id="ARBA00023065"/>
    </source>
</evidence>
<feature type="transmembrane region" description="Helical" evidence="14">
    <location>
        <begin position="20"/>
        <end position="47"/>
    </location>
</feature>
<evidence type="ECO:0000256" key="3">
    <source>
        <dbReference type="ARBA" id="ARBA00006810"/>
    </source>
</evidence>
<feature type="transmembrane region" description="Helical" evidence="14">
    <location>
        <begin position="158"/>
        <end position="175"/>
    </location>
</feature>
<evidence type="ECO:0000256" key="4">
    <source>
        <dbReference type="ARBA" id="ARBA00011648"/>
    </source>
</evidence>
<keyword evidence="11 14" id="KW-0472">Membrane</keyword>